<keyword evidence="8" id="KW-0028">Amino-acid biosynthesis</keyword>
<organism evidence="11 12">
    <name type="scientific">Rubrobacter taiwanensis</name>
    <dbReference type="NCBI Taxonomy" id="185139"/>
    <lineage>
        <taxon>Bacteria</taxon>
        <taxon>Bacillati</taxon>
        <taxon>Actinomycetota</taxon>
        <taxon>Rubrobacteria</taxon>
        <taxon>Rubrobacterales</taxon>
        <taxon>Rubrobacteraceae</taxon>
        <taxon>Rubrobacter</taxon>
    </lineage>
</organism>
<name>A0A4R1BR65_9ACTN</name>
<sequence>MVHEARRKFTTTPGTRDILPPESTRLRAVQAKIRERFRLFGFREVVTPVLEYAEVIEEPRLRDAAFKLFDTDNQTLLLRPEMTTPIARLVSRRLRNLPPPYKLSYVLPAYRRAGVGRGQNAELYQAGVEVVGSADPQADAEVISLLVDVLQSAGLEDFAVALGQRRFYGGYLKRAAPEAEARVLQALADKDLVEVDALSRSLPDAAAAGVREIPRLVGPASDAAILEAAARYAVGEAEPALENLRRVLEHLEAHGCLERIILDFGLIGRLGYYTGTVFEAYAAGLGFTLAGGGRYDDLLSRFELPLPATGFAISLERLLSVLPERGREPLLVLAGGGLRGTALAGELRGRGVPVLHLAEELAPDRAAEYARSVDAGWIAYPAGDELKLTRTGGEFEVVDVETAARQVLTG</sequence>
<dbReference type="OrthoDB" id="9801867at2"/>
<dbReference type="GO" id="GO:0016757">
    <property type="term" value="F:glycosyltransferase activity"/>
    <property type="evidence" value="ECO:0007669"/>
    <property type="project" value="UniProtKB-KW"/>
</dbReference>
<dbReference type="PROSITE" id="PS50862">
    <property type="entry name" value="AA_TRNA_LIGASE_II"/>
    <property type="match status" value="1"/>
</dbReference>
<feature type="domain" description="Aminoacyl-transfer RNA synthetases class-II family profile" evidence="10">
    <location>
        <begin position="29"/>
        <end position="353"/>
    </location>
</feature>
<accession>A0A4R1BR65</accession>
<dbReference type="GO" id="GO:0005737">
    <property type="term" value="C:cytoplasm"/>
    <property type="evidence" value="ECO:0007669"/>
    <property type="project" value="UniProtKB-SubCell"/>
</dbReference>
<dbReference type="InterPro" id="IPR045864">
    <property type="entry name" value="aa-tRNA-synth_II/BPL/LPL"/>
</dbReference>
<evidence type="ECO:0000256" key="9">
    <source>
        <dbReference type="SAM" id="MobiDB-lite"/>
    </source>
</evidence>
<dbReference type="InterPro" id="IPR004516">
    <property type="entry name" value="HisRS/HisZ"/>
</dbReference>
<keyword evidence="11" id="KW-0328">Glycosyltransferase</keyword>
<dbReference type="AlphaFoldDB" id="A0A4R1BR65"/>
<comment type="pathway">
    <text evidence="2 8">Amino-acid biosynthesis; L-histidine biosynthesis; L-histidine from 5-phospho-alpha-D-ribose 1-diphosphate: step 1/9.</text>
</comment>
<evidence type="ECO:0000313" key="12">
    <source>
        <dbReference type="Proteomes" id="UP000295244"/>
    </source>
</evidence>
<protein>
    <recommendedName>
        <fullName evidence="5 8">ATP phosphoribosyltransferase regulatory subunit</fullName>
    </recommendedName>
</protein>
<comment type="subcellular location">
    <subcellularLocation>
        <location evidence="1 8">Cytoplasm</location>
    </subcellularLocation>
</comment>
<comment type="function">
    <text evidence="7 8">Required for the first step of histidine biosynthesis. May allow the feedback regulation of ATP phosphoribosyltransferase activity by histidine.</text>
</comment>
<comment type="subunit">
    <text evidence="4 8">Heteromultimer composed of HisG and HisZ subunits.</text>
</comment>
<dbReference type="EMBL" id="SKBU01000005">
    <property type="protein sequence ID" value="TCJ20210.1"/>
    <property type="molecule type" value="Genomic_DNA"/>
</dbReference>
<keyword evidence="6 8" id="KW-0963">Cytoplasm</keyword>
<evidence type="ECO:0000256" key="6">
    <source>
        <dbReference type="ARBA" id="ARBA00022490"/>
    </source>
</evidence>
<evidence type="ECO:0000313" key="11">
    <source>
        <dbReference type="EMBL" id="TCJ20210.1"/>
    </source>
</evidence>
<dbReference type="Proteomes" id="UP000295244">
    <property type="component" value="Unassembled WGS sequence"/>
</dbReference>
<comment type="miscellaneous">
    <text evidence="8">This function is generally fulfilled by the C-terminal part of HisG, which is missing in some bacteria such as this one.</text>
</comment>
<keyword evidence="12" id="KW-1185">Reference proteome</keyword>
<dbReference type="GO" id="GO:0006427">
    <property type="term" value="P:histidyl-tRNA aminoacylation"/>
    <property type="evidence" value="ECO:0007669"/>
    <property type="project" value="TreeGrafter"/>
</dbReference>
<evidence type="ECO:0000256" key="8">
    <source>
        <dbReference type="HAMAP-Rule" id="MF_00125"/>
    </source>
</evidence>
<dbReference type="GO" id="GO:0000105">
    <property type="term" value="P:L-histidine biosynthetic process"/>
    <property type="evidence" value="ECO:0007669"/>
    <property type="project" value="UniProtKB-UniRule"/>
</dbReference>
<evidence type="ECO:0000259" key="10">
    <source>
        <dbReference type="PROSITE" id="PS50862"/>
    </source>
</evidence>
<dbReference type="PANTHER" id="PTHR43707:SF1">
    <property type="entry name" value="HISTIDINE--TRNA LIGASE, MITOCHONDRIAL-RELATED"/>
    <property type="match status" value="1"/>
</dbReference>
<dbReference type="HAMAP" id="MF_00125">
    <property type="entry name" value="HisZ"/>
    <property type="match status" value="1"/>
</dbReference>
<keyword evidence="11" id="KW-0808">Transferase</keyword>
<evidence type="ECO:0000256" key="5">
    <source>
        <dbReference type="ARBA" id="ARBA00020397"/>
    </source>
</evidence>
<dbReference type="Pfam" id="PF13393">
    <property type="entry name" value="tRNA-synt_His"/>
    <property type="match status" value="1"/>
</dbReference>
<dbReference type="CDD" id="cd00773">
    <property type="entry name" value="HisRS-like_core"/>
    <property type="match status" value="1"/>
</dbReference>
<gene>
    <name evidence="8 11" type="primary">hisZ</name>
    <name evidence="11" type="ORF">E0L93_02145</name>
</gene>
<dbReference type="GO" id="GO:0004821">
    <property type="term" value="F:histidine-tRNA ligase activity"/>
    <property type="evidence" value="ECO:0007669"/>
    <property type="project" value="TreeGrafter"/>
</dbReference>
<dbReference type="InterPro" id="IPR041715">
    <property type="entry name" value="HisRS-like_core"/>
</dbReference>
<dbReference type="SUPFAM" id="SSF55681">
    <property type="entry name" value="Class II aaRS and biotin synthetases"/>
    <property type="match status" value="1"/>
</dbReference>
<evidence type="ECO:0000256" key="2">
    <source>
        <dbReference type="ARBA" id="ARBA00004667"/>
    </source>
</evidence>
<comment type="similarity">
    <text evidence="3 8">Belongs to the class-II aminoacyl-tRNA synthetase family. HisZ subfamily.</text>
</comment>
<dbReference type="Gene3D" id="3.30.930.10">
    <property type="entry name" value="Bira Bifunctional Protein, Domain 2"/>
    <property type="match status" value="1"/>
</dbReference>
<dbReference type="InterPro" id="IPR004517">
    <property type="entry name" value="HisZ"/>
</dbReference>
<evidence type="ECO:0000256" key="4">
    <source>
        <dbReference type="ARBA" id="ARBA00011496"/>
    </source>
</evidence>
<dbReference type="InterPro" id="IPR006195">
    <property type="entry name" value="aa-tRNA-synth_II"/>
</dbReference>
<dbReference type="RefSeq" id="WP_132687874.1">
    <property type="nucleotide sequence ID" value="NZ_SKBU01000005.1"/>
</dbReference>
<proteinExistence type="inferred from homology"/>
<dbReference type="PANTHER" id="PTHR43707">
    <property type="entry name" value="HISTIDYL-TRNA SYNTHETASE"/>
    <property type="match status" value="1"/>
</dbReference>
<keyword evidence="8" id="KW-0368">Histidine biosynthesis</keyword>
<dbReference type="NCBIfam" id="TIGR00443">
    <property type="entry name" value="hisZ_biosyn_reg"/>
    <property type="match status" value="1"/>
</dbReference>
<evidence type="ECO:0000256" key="3">
    <source>
        <dbReference type="ARBA" id="ARBA00005539"/>
    </source>
</evidence>
<feature type="region of interest" description="Disordered" evidence="9">
    <location>
        <begin position="1"/>
        <end position="20"/>
    </location>
</feature>
<reference evidence="11 12" key="1">
    <citation type="submission" date="2019-03" db="EMBL/GenBank/DDBJ databases">
        <title>Whole genome sequence of a novel Rubrobacter taiwanensis strain, isolated from Yellowstone National Park.</title>
        <authorList>
            <person name="Freed S."/>
            <person name="Ramaley R.F."/>
            <person name="Kyndt J.A."/>
        </authorList>
    </citation>
    <scope>NUCLEOTIDE SEQUENCE [LARGE SCALE GENOMIC DNA]</scope>
    <source>
        <strain evidence="11 12">Yellowstone</strain>
    </source>
</reference>
<evidence type="ECO:0000256" key="7">
    <source>
        <dbReference type="ARBA" id="ARBA00025246"/>
    </source>
</evidence>
<dbReference type="UniPathway" id="UPA00031">
    <property type="reaction ID" value="UER00006"/>
</dbReference>
<evidence type="ECO:0000256" key="1">
    <source>
        <dbReference type="ARBA" id="ARBA00004496"/>
    </source>
</evidence>
<comment type="caution">
    <text evidence="11">The sequence shown here is derived from an EMBL/GenBank/DDBJ whole genome shotgun (WGS) entry which is preliminary data.</text>
</comment>